<feature type="transmembrane region" description="Helical" evidence="4">
    <location>
        <begin position="111"/>
        <end position="129"/>
    </location>
</feature>
<dbReference type="InterPro" id="IPR036890">
    <property type="entry name" value="HATPase_C_sf"/>
</dbReference>
<keyword evidence="7" id="KW-1185">Reference proteome</keyword>
<evidence type="ECO:0000313" key="7">
    <source>
        <dbReference type="Proteomes" id="UP000297258"/>
    </source>
</evidence>
<comment type="caution">
    <text evidence="6">The sequence shown here is derived from an EMBL/GenBank/DDBJ whole genome shotgun (WGS) entry which is preliminary data.</text>
</comment>
<dbReference type="SUPFAM" id="SSF55874">
    <property type="entry name" value="ATPase domain of HSP90 chaperone/DNA topoisomerase II/histidine kinase"/>
    <property type="match status" value="1"/>
</dbReference>
<dbReference type="GO" id="GO:0000155">
    <property type="term" value="F:phosphorelay sensor kinase activity"/>
    <property type="evidence" value="ECO:0007669"/>
    <property type="project" value="InterPro"/>
</dbReference>
<feature type="domain" description="Signal transduction histidine kinase subgroup 3 dimerisation and phosphoacceptor" evidence="5">
    <location>
        <begin position="179"/>
        <end position="245"/>
    </location>
</feature>
<evidence type="ECO:0000313" key="6">
    <source>
        <dbReference type="EMBL" id="TFW35579.1"/>
    </source>
</evidence>
<dbReference type="Gene3D" id="1.20.5.1930">
    <property type="match status" value="1"/>
</dbReference>
<dbReference type="Pfam" id="PF07730">
    <property type="entry name" value="HisKA_3"/>
    <property type="match status" value="1"/>
</dbReference>
<dbReference type="InterPro" id="IPR050482">
    <property type="entry name" value="Sensor_HK_TwoCompSys"/>
</dbReference>
<dbReference type="GO" id="GO:0046983">
    <property type="term" value="F:protein dimerization activity"/>
    <property type="evidence" value="ECO:0007669"/>
    <property type="project" value="InterPro"/>
</dbReference>
<dbReference type="GO" id="GO:0016020">
    <property type="term" value="C:membrane"/>
    <property type="evidence" value="ECO:0007669"/>
    <property type="project" value="InterPro"/>
</dbReference>
<keyword evidence="4" id="KW-0812">Transmembrane</keyword>
<dbReference type="EMBL" id="SPUM01000009">
    <property type="protein sequence ID" value="TFW35579.1"/>
    <property type="molecule type" value="Genomic_DNA"/>
</dbReference>
<organism evidence="6 7">
    <name type="scientific">Massilia horti</name>
    <dbReference type="NCBI Taxonomy" id="2562153"/>
    <lineage>
        <taxon>Bacteria</taxon>
        <taxon>Pseudomonadati</taxon>
        <taxon>Pseudomonadota</taxon>
        <taxon>Betaproteobacteria</taxon>
        <taxon>Burkholderiales</taxon>
        <taxon>Oxalobacteraceae</taxon>
        <taxon>Telluria group</taxon>
        <taxon>Massilia</taxon>
    </lineage>
</organism>
<proteinExistence type="predicted"/>
<evidence type="ECO:0000256" key="3">
    <source>
        <dbReference type="ARBA" id="ARBA00023012"/>
    </source>
</evidence>
<dbReference type="Gene3D" id="3.30.565.10">
    <property type="entry name" value="Histidine kinase-like ATPase, C-terminal domain"/>
    <property type="match status" value="1"/>
</dbReference>
<keyword evidence="1" id="KW-0808">Transferase</keyword>
<evidence type="ECO:0000256" key="1">
    <source>
        <dbReference type="ARBA" id="ARBA00022679"/>
    </source>
</evidence>
<feature type="transmembrane region" description="Helical" evidence="4">
    <location>
        <begin position="20"/>
        <end position="36"/>
    </location>
</feature>
<evidence type="ECO:0000256" key="2">
    <source>
        <dbReference type="ARBA" id="ARBA00022777"/>
    </source>
</evidence>
<feature type="transmembrane region" description="Helical" evidence="4">
    <location>
        <begin position="74"/>
        <end position="99"/>
    </location>
</feature>
<protein>
    <submittedName>
        <fullName evidence="6">Sensor histidine kinase</fullName>
    </submittedName>
</protein>
<dbReference type="CDD" id="cd16917">
    <property type="entry name" value="HATPase_UhpB-NarQ-NarX-like"/>
    <property type="match status" value="1"/>
</dbReference>
<accession>A0A4Y9T4V7</accession>
<dbReference type="PANTHER" id="PTHR24421">
    <property type="entry name" value="NITRATE/NITRITE SENSOR PROTEIN NARX-RELATED"/>
    <property type="match status" value="1"/>
</dbReference>
<keyword evidence="4" id="KW-0472">Membrane</keyword>
<keyword evidence="2 6" id="KW-0418">Kinase</keyword>
<dbReference type="InterPro" id="IPR011712">
    <property type="entry name" value="Sig_transdc_His_kin_sub3_dim/P"/>
</dbReference>
<feature type="transmembrane region" description="Helical" evidence="4">
    <location>
        <begin position="43"/>
        <end position="62"/>
    </location>
</feature>
<name>A0A4Y9T4V7_9BURK</name>
<sequence length="369" mass="39767">MKTIKRVLAGPWVPPELGKLPYLWAFSLGFLFWQYLYRPPSALELGLACLSTLLFLPLYFFSFWASDRQAMACIVFTCLVGGLWVPHNFGASSFFIFACGMCGRVQPPRRAYLVLAGVLAAVAIAAWFAQFARIGFLMSSLLIGIPVGIASIMEAGLRASRAQLMRKQEEVEHMARIAERERISRDLHDLLGHSLSLIALKAELAGKLAGRDADACRKEIRDIETSARQALSEVRAAVTGYRQSGLAGALASARASLAAANVKLSEDVQRFPLAPASEHVLALALREAVTNVVRHAGATCCSLGLVLEQDTAVLRVFDDGTRLRSDRDLRCGNGLAGMRERACALGGDLAIRVGAGLALELRVPAGSAA</sequence>
<keyword evidence="4" id="KW-1133">Transmembrane helix</keyword>
<dbReference type="Proteomes" id="UP000297258">
    <property type="component" value="Unassembled WGS sequence"/>
</dbReference>
<feature type="transmembrane region" description="Helical" evidence="4">
    <location>
        <begin position="135"/>
        <end position="157"/>
    </location>
</feature>
<evidence type="ECO:0000256" key="4">
    <source>
        <dbReference type="SAM" id="Phobius"/>
    </source>
</evidence>
<gene>
    <name evidence="6" type="ORF">E4O92_01955</name>
</gene>
<dbReference type="PANTHER" id="PTHR24421:SF63">
    <property type="entry name" value="SENSOR HISTIDINE KINASE DESK"/>
    <property type="match status" value="1"/>
</dbReference>
<dbReference type="OrthoDB" id="9797605at2"/>
<reference evidence="6 7" key="1">
    <citation type="submission" date="2019-03" db="EMBL/GenBank/DDBJ databases">
        <title>Draft genome of Massilia hortus sp. nov., a novel bacterial species of the Oxalobacteraceae family.</title>
        <authorList>
            <person name="Peta V."/>
            <person name="Raths R."/>
            <person name="Bucking H."/>
        </authorList>
    </citation>
    <scope>NUCLEOTIDE SEQUENCE [LARGE SCALE GENOMIC DNA]</scope>
    <source>
        <strain evidence="6 7">ONC3</strain>
    </source>
</reference>
<evidence type="ECO:0000259" key="5">
    <source>
        <dbReference type="Pfam" id="PF07730"/>
    </source>
</evidence>
<dbReference type="RefSeq" id="WP_135188064.1">
    <property type="nucleotide sequence ID" value="NZ_SPUM01000009.1"/>
</dbReference>
<dbReference type="AlphaFoldDB" id="A0A4Y9T4V7"/>
<keyword evidence="3" id="KW-0902">Two-component regulatory system</keyword>